<dbReference type="PIRSF" id="PIRSF006769">
    <property type="entry name" value="RibD"/>
    <property type="match status" value="1"/>
</dbReference>
<dbReference type="EC" id="1.1.1.193" evidence="12"/>
<keyword evidence="11" id="KW-0511">Multifunctional enzyme</keyword>
<evidence type="ECO:0000256" key="15">
    <source>
        <dbReference type="PIRSR" id="PIRSR006769-3"/>
    </source>
</evidence>
<evidence type="ECO:0000256" key="12">
    <source>
        <dbReference type="PIRNR" id="PIRNR006769"/>
    </source>
</evidence>
<dbReference type="STRING" id="222891.NSE_0499"/>
<evidence type="ECO:0000256" key="6">
    <source>
        <dbReference type="ARBA" id="ARBA00022619"/>
    </source>
</evidence>
<dbReference type="Gene3D" id="3.40.140.10">
    <property type="entry name" value="Cytidine Deaminase, domain 2"/>
    <property type="match status" value="1"/>
</dbReference>
<dbReference type="InterPro" id="IPR004794">
    <property type="entry name" value="Eubact_RibD"/>
</dbReference>
<dbReference type="Gene3D" id="3.40.430.10">
    <property type="entry name" value="Dihydrofolate Reductase, subunit A"/>
    <property type="match status" value="1"/>
</dbReference>
<feature type="binding site" evidence="14">
    <location>
        <position position="191"/>
    </location>
    <ligand>
        <name>substrate</name>
    </ligand>
</feature>
<keyword evidence="8 12" id="KW-0862">Zinc</keyword>
<evidence type="ECO:0000259" key="16">
    <source>
        <dbReference type="PROSITE" id="PS51747"/>
    </source>
</evidence>
<dbReference type="eggNOG" id="COG0117">
    <property type="taxonomic scope" value="Bacteria"/>
</dbReference>
<feature type="binding site" evidence="14">
    <location>
        <position position="292"/>
    </location>
    <ligand>
        <name>substrate</name>
    </ligand>
</feature>
<reference evidence="17 18" key="1">
    <citation type="journal article" date="2006" name="PLoS Genet.">
        <title>Comparative genomics of emerging human ehrlichiosis agents.</title>
        <authorList>
            <person name="Dunning Hotopp J.C."/>
            <person name="Lin M."/>
            <person name="Madupu R."/>
            <person name="Crabtree J."/>
            <person name="Angiuoli S.V."/>
            <person name="Eisen J.A."/>
            <person name="Seshadri R."/>
            <person name="Ren Q."/>
            <person name="Wu M."/>
            <person name="Utterback T.R."/>
            <person name="Smith S."/>
            <person name="Lewis M."/>
            <person name="Khouri H."/>
            <person name="Zhang C."/>
            <person name="Niu H."/>
            <person name="Lin Q."/>
            <person name="Ohashi N."/>
            <person name="Zhi N."/>
            <person name="Nelson W."/>
            <person name="Brinkac L.M."/>
            <person name="Dodson R.J."/>
            <person name="Rosovitz M.J."/>
            <person name="Sundaram J."/>
            <person name="Daugherty S.C."/>
            <person name="Davidsen T."/>
            <person name="Durkin A.S."/>
            <person name="Gwinn M."/>
            <person name="Haft D.H."/>
            <person name="Selengut J.D."/>
            <person name="Sullivan S.A."/>
            <person name="Zafar N."/>
            <person name="Zhou L."/>
            <person name="Benahmed F."/>
            <person name="Forberger H."/>
            <person name="Halpin R."/>
            <person name="Mulligan S."/>
            <person name="Robinson J."/>
            <person name="White O."/>
            <person name="Rikihisa Y."/>
            <person name="Tettelin H."/>
        </authorList>
    </citation>
    <scope>NUCLEOTIDE SEQUENCE [LARGE SCALE GENOMIC DNA]</scope>
    <source>
        <strain evidence="18">ATCC VR-367 / Miyayama</strain>
    </source>
</reference>
<comment type="similarity">
    <text evidence="4 12">In the N-terminal section; belongs to the cytidine and deoxycytidylate deaminase family.</text>
</comment>
<feature type="binding site" evidence="14">
    <location>
        <position position="211"/>
    </location>
    <ligand>
        <name>substrate</name>
    </ligand>
</feature>
<organism evidence="17 18">
    <name type="scientific">Ehrlichia sennetsu (strain ATCC VR-367 / Miyayama)</name>
    <name type="common">Neorickettsia sennetsu</name>
    <dbReference type="NCBI Taxonomy" id="222891"/>
    <lineage>
        <taxon>Bacteria</taxon>
        <taxon>Pseudomonadati</taxon>
        <taxon>Pseudomonadota</taxon>
        <taxon>Alphaproteobacteria</taxon>
        <taxon>Rickettsiales</taxon>
        <taxon>Anaplasmataceae</taxon>
        <taxon>Ehrlichia</taxon>
    </lineage>
</organism>
<dbReference type="Proteomes" id="UP000001942">
    <property type="component" value="Chromosome"/>
</dbReference>
<feature type="binding site" evidence="15">
    <location>
        <position position="91"/>
    </location>
    <ligand>
        <name>Zn(2+)</name>
        <dbReference type="ChEBI" id="CHEBI:29105"/>
        <note>catalytic</note>
    </ligand>
</feature>
<dbReference type="InterPro" id="IPR050765">
    <property type="entry name" value="Riboflavin_Biosynth_HTPR"/>
</dbReference>
<feature type="binding site" evidence="15">
    <location>
        <position position="57"/>
    </location>
    <ligand>
        <name>Zn(2+)</name>
        <dbReference type="ChEBI" id="CHEBI:29105"/>
        <note>catalytic</note>
    </ligand>
</feature>
<feature type="binding site" evidence="14">
    <location>
        <position position="177"/>
    </location>
    <ligand>
        <name>NADP(+)</name>
        <dbReference type="ChEBI" id="CHEBI:58349"/>
    </ligand>
</feature>
<feature type="binding site" evidence="14">
    <location>
        <position position="161"/>
    </location>
    <ligand>
        <name>NADP(+)</name>
        <dbReference type="ChEBI" id="CHEBI:58349"/>
    </ligand>
</feature>
<keyword evidence="6 12" id="KW-0686">Riboflavin biosynthesis</keyword>
<dbReference type="NCBIfam" id="TIGR00326">
    <property type="entry name" value="eubact_ribD"/>
    <property type="match status" value="1"/>
</dbReference>
<dbReference type="RefSeq" id="WP_011451889.1">
    <property type="nucleotide sequence ID" value="NC_007798.1"/>
</dbReference>
<feature type="binding site" evidence="14">
    <location>
        <position position="207"/>
    </location>
    <ligand>
        <name>NADP(+)</name>
        <dbReference type="ChEBI" id="CHEBI:58349"/>
    </ligand>
</feature>
<comment type="cofactor">
    <cofactor evidence="12 15">
        <name>Zn(2+)</name>
        <dbReference type="ChEBI" id="CHEBI:29105"/>
    </cofactor>
    <text evidence="12 15">Binds 1 zinc ion.</text>
</comment>
<dbReference type="InterPro" id="IPR016192">
    <property type="entry name" value="APOBEC/CMP_deaminase_Zn-bd"/>
</dbReference>
<feature type="binding site" evidence="14">
    <location>
        <position position="229"/>
    </location>
    <ligand>
        <name>NADP(+)</name>
        <dbReference type="ChEBI" id="CHEBI:58349"/>
    </ligand>
</feature>
<comment type="similarity">
    <text evidence="5 12">In the C-terminal section; belongs to the HTP reductase family.</text>
</comment>
<keyword evidence="10 12" id="KW-0560">Oxidoreductase</keyword>
<evidence type="ECO:0000256" key="9">
    <source>
        <dbReference type="ARBA" id="ARBA00022857"/>
    </source>
</evidence>
<feature type="binding site" evidence="14">
    <location>
        <position position="214"/>
    </location>
    <ligand>
        <name>substrate</name>
    </ligand>
</feature>
<evidence type="ECO:0000256" key="5">
    <source>
        <dbReference type="ARBA" id="ARBA00007417"/>
    </source>
</evidence>
<evidence type="ECO:0000256" key="11">
    <source>
        <dbReference type="ARBA" id="ARBA00023268"/>
    </source>
</evidence>
<dbReference type="InterPro" id="IPR002734">
    <property type="entry name" value="RibDG_C"/>
</dbReference>
<proteinExistence type="inferred from homology"/>
<dbReference type="AlphaFoldDB" id="Q2GDR3"/>
<dbReference type="EC" id="3.5.4.26" evidence="12"/>
<evidence type="ECO:0000256" key="1">
    <source>
        <dbReference type="ARBA" id="ARBA00002151"/>
    </source>
</evidence>
<evidence type="ECO:0000256" key="14">
    <source>
        <dbReference type="PIRSR" id="PIRSR006769-2"/>
    </source>
</evidence>
<feature type="binding site" evidence="14">
    <location>
        <position position="175"/>
    </location>
    <ligand>
        <name>substrate</name>
    </ligand>
</feature>
<comment type="catalytic activity">
    <reaction evidence="12">
        <text>2,5-diamino-6-hydroxy-4-(5-phosphoribosylamino)-pyrimidine + H2O + H(+) = 5-amino-6-(5-phospho-D-ribosylamino)uracil + NH4(+)</text>
        <dbReference type="Rhea" id="RHEA:21868"/>
        <dbReference type="ChEBI" id="CHEBI:15377"/>
        <dbReference type="ChEBI" id="CHEBI:15378"/>
        <dbReference type="ChEBI" id="CHEBI:28938"/>
        <dbReference type="ChEBI" id="CHEBI:58453"/>
        <dbReference type="ChEBI" id="CHEBI:58614"/>
        <dbReference type="EC" id="3.5.4.26"/>
    </reaction>
</comment>
<dbReference type="SUPFAM" id="SSF53927">
    <property type="entry name" value="Cytidine deaminase-like"/>
    <property type="match status" value="1"/>
</dbReference>
<dbReference type="InterPro" id="IPR024072">
    <property type="entry name" value="DHFR-like_dom_sf"/>
</dbReference>
<sequence length="372" mass="40877">MSFSKMHGRIVYYMEAAVNASLFGQGFTADNPSVGCIIVKDDEVVGKGVTGINGSPHAEAVALKVAGIKARGADLYTTLEPCAHHGRTAPCTDLIIESGIKNVFIGTRDPDTRVNGKGIQKLQESGIVVTTGILKRECCVSNIGYFYRQVLGKPFVILKTATTLDGKIACFNGKSAWITSPAMRRTAHMLRRMSSSVMISYSTLKHDDPQLSCRLPGVKKESIKVVLDTRGEISSPNFKIFNDGIVWSFGKRNIFKHKNFFNFEANLNGEMLDLEDVLQQLGTMGINSVLVECGGKLFSSFITGDLFDQIIWFRSNKVAGGDALSCCSNLNFNHPLKFIKLRKTNEIKIHDESVESFANDNSERFNTILGSL</sequence>
<evidence type="ECO:0000256" key="2">
    <source>
        <dbReference type="ARBA" id="ARBA00004882"/>
    </source>
</evidence>
<dbReference type="GO" id="GO:0008270">
    <property type="term" value="F:zinc ion binding"/>
    <property type="evidence" value="ECO:0007669"/>
    <property type="project" value="InterPro"/>
</dbReference>
<name>Q2GDR3_EHRS3</name>
<evidence type="ECO:0000256" key="3">
    <source>
        <dbReference type="ARBA" id="ARBA00004910"/>
    </source>
</evidence>
<dbReference type="HOGENOM" id="CLU_036590_1_2_5"/>
<comment type="catalytic activity">
    <reaction evidence="12">
        <text>5-amino-6-(5-phospho-D-ribitylamino)uracil + NADP(+) = 5-amino-6-(5-phospho-D-ribosylamino)uracil + NADPH + H(+)</text>
        <dbReference type="Rhea" id="RHEA:17845"/>
        <dbReference type="ChEBI" id="CHEBI:15378"/>
        <dbReference type="ChEBI" id="CHEBI:57783"/>
        <dbReference type="ChEBI" id="CHEBI:58349"/>
        <dbReference type="ChEBI" id="CHEBI:58421"/>
        <dbReference type="ChEBI" id="CHEBI:58453"/>
        <dbReference type="EC" id="1.1.1.193"/>
    </reaction>
</comment>
<dbReference type="InterPro" id="IPR016193">
    <property type="entry name" value="Cytidine_deaminase-like"/>
</dbReference>
<gene>
    <name evidence="17" type="primary">ribD</name>
    <name evidence="17" type="ordered locus">NSE_0499</name>
</gene>
<dbReference type="CDD" id="cd01284">
    <property type="entry name" value="Riboflavin_deaminase-reductase"/>
    <property type="match status" value="1"/>
</dbReference>
<accession>Q2GDR3</accession>
<feature type="binding site" evidence="14">
    <location>
        <position position="203"/>
    </location>
    <ligand>
        <name>substrate</name>
    </ligand>
</feature>
<keyword evidence="7 12" id="KW-0479">Metal-binding</keyword>
<evidence type="ECO:0000256" key="4">
    <source>
        <dbReference type="ARBA" id="ARBA00005259"/>
    </source>
</evidence>
<dbReference type="Pfam" id="PF00383">
    <property type="entry name" value="dCMP_cyt_deam_1"/>
    <property type="match status" value="1"/>
</dbReference>
<dbReference type="GO" id="GO:0008703">
    <property type="term" value="F:5-amino-6-(5-phosphoribosylamino)uracil reductase activity"/>
    <property type="evidence" value="ECO:0007669"/>
    <property type="project" value="UniProtKB-EC"/>
</dbReference>
<dbReference type="PANTHER" id="PTHR38011">
    <property type="entry name" value="DIHYDROFOLATE REDUCTASE FAMILY PROTEIN (AFU_ORTHOLOGUE AFUA_8G06820)"/>
    <property type="match status" value="1"/>
</dbReference>
<comment type="pathway">
    <text evidence="2 12">Cofactor biosynthesis; riboflavin biosynthesis; 5-amino-6-(D-ribitylamino)uracil from GTP: step 2/4.</text>
</comment>
<dbReference type="PANTHER" id="PTHR38011:SF7">
    <property type="entry name" value="2,5-DIAMINO-6-RIBOSYLAMINO-4(3H)-PYRIMIDINONE 5'-PHOSPHATE REDUCTASE"/>
    <property type="match status" value="1"/>
</dbReference>
<evidence type="ECO:0000256" key="7">
    <source>
        <dbReference type="ARBA" id="ARBA00022723"/>
    </source>
</evidence>
<evidence type="ECO:0000256" key="8">
    <source>
        <dbReference type="ARBA" id="ARBA00022833"/>
    </source>
</evidence>
<evidence type="ECO:0000313" key="17">
    <source>
        <dbReference type="EMBL" id="ABD45763.1"/>
    </source>
</evidence>
<feature type="active site" description="Proton donor" evidence="13">
    <location>
        <position position="59"/>
    </location>
</feature>
<dbReference type="InterPro" id="IPR002125">
    <property type="entry name" value="CMP_dCMP_dom"/>
</dbReference>
<dbReference type="GO" id="GO:0009231">
    <property type="term" value="P:riboflavin biosynthetic process"/>
    <property type="evidence" value="ECO:0007669"/>
    <property type="project" value="UniProtKB-UniPathway"/>
</dbReference>
<dbReference type="EMBL" id="CP000237">
    <property type="protein sequence ID" value="ABD45763.1"/>
    <property type="molecule type" value="Genomic_DNA"/>
</dbReference>
<comment type="pathway">
    <text evidence="3 12">Cofactor biosynthesis; riboflavin biosynthesis; 5-amino-6-(D-ribitylamino)uracil from GTP: step 3/4.</text>
</comment>
<dbReference type="PROSITE" id="PS00903">
    <property type="entry name" value="CYT_DCMP_DEAMINASES_1"/>
    <property type="match status" value="1"/>
</dbReference>
<comment type="function">
    <text evidence="1 12">Converts 2,5-diamino-6-(ribosylamino)-4(3h)-pyrimidinone 5'-phosphate into 5-amino-6-(ribosylamino)-2,4(1h,3h)-pyrimidinedione 5'-phosphate.</text>
</comment>
<evidence type="ECO:0000256" key="10">
    <source>
        <dbReference type="ARBA" id="ARBA00023002"/>
    </source>
</evidence>
<feature type="binding site" evidence="14">
    <location>
        <begin position="294"/>
        <end position="300"/>
    </location>
    <ligand>
        <name>NADP(+)</name>
        <dbReference type="ChEBI" id="CHEBI:58349"/>
    </ligand>
</feature>
<keyword evidence="18" id="KW-1185">Reference proteome</keyword>
<dbReference type="SUPFAM" id="SSF53597">
    <property type="entry name" value="Dihydrofolate reductase-like"/>
    <property type="match status" value="1"/>
</dbReference>
<feature type="domain" description="CMP/dCMP-type deaminase" evidence="16">
    <location>
        <begin position="8"/>
        <end position="130"/>
    </location>
</feature>
<dbReference type="KEGG" id="nse:NSE_0499"/>
<keyword evidence="9 12" id="KW-0521">NADP</keyword>
<dbReference type="Pfam" id="PF01872">
    <property type="entry name" value="RibD_C"/>
    <property type="match status" value="1"/>
</dbReference>
<feature type="binding site" evidence="15">
    <location>
        <position position="82"/>
    </location>
    <ligand>
        <name>Zn(2+)</name>
        <dbReference type="ChEBI" id="CHEBI:29105"/>
        <note>catalytic</note>
    </ligand>
</feature>
<dbReference type="GO" id="GO:0008835">
    <property type="term" value="F:diaminohydroxyphosphoribosylaminopyrimidine deaminase activity"/>
    <property type="evidence" value="ECO:0007669"/>
    <property type="project" value="UniProtKB-EC"/>
</dbReference>
<keyword evidence="12 17" id="KW-0378">Hydrolase</keyword>
<dbReference type="eggNOG" id="COG1985">
    <property type="taxonomic scope" value="Bacteria"/>
</dbReference>
<dbReference type="PROSITE" id="PS51747">
    <property type="entry name" value="CYT_DCMP_DEAMINASES_2"/>
    <property type="match status" value="1"/>
</dbReference>
<evidence type="ECO:0000313" key="18">
    <source>
        <dbReference type="Proteomes" id="UP000001942"/>
    </source>
</evidence>
<protein>
    <recommendedName>
        <fullName evidence="12">Riboflavin biosynthesis protein RibD</fullName>
    </recommendedName>
    <domain>
        <recommendedName>
            <fullName evidence="12">Diaminohydroxyphosphoribosylaminopyrimidine deaminase</fullName>
            <shortName evidence="12">DRAP deaminase</shortName>
            <ecNumber evidence="12">3.5.4.26</ecNumber>
        </recommendedName>
        <alternativeName>
            <fullName evidence="12">Riboflavin-specific deaminase</fullName>
        </alternativeName>
    </domain>
    <domain>
        <recommendedName>
            <fullName evidence="12">5-amino-6-(5-phosphoribosylamino)uracil reductase</fullName>
            <ecNumber evidence="12">1.1.1.193</ecNumber>
        </recommendedName>
        <alternativeName>
            <fullName evidence="12">HTP reductase</fullName>
        </alternativeName>
    </domain>
</protein>
<evidence type="ECO:0000256" key="13">
    <source>
        <dbReference type="PIRSR" id="PIRSR006769-1"/>
    </source>
</evidence>
<dbReference type="UniPathway" id="UPA00275">
    <property type="reaction ID" value="UER00401"/>
</dbReference>